<dbReference type="GO" id="GO:0005886">
    <property type="term" value="C:plasma membrane"/>
    <property type="evidence" value="ECO:0007669"/>
    <property type="project" value="UniProtKB-SubCell"/>
</dbReference>
<keyword evidence="4 7" id="KW-0812">Transmembrane</keyword>
<dbReference type="PRINTS" id="PR00173">
    <property type="entry name" value="EDTRNSPORT"/>
</dbReference>
<proteinExistence type="inferred from homology"/>
<keyword evidence="5 7" id="KW-1133">Transmembrane helix</keyword>
<accession>A0A024G1T4</accession>
<name>A0A024G1T4_9STRA</name>
<evidence type="ECO:0000256" key="5">
    <source>
        <dbReference type="ARBA" id="ARBA00022989"/>
    </source>
</evidence>
<feature type="transmembrane region" description="Helical" evidence="7">
    <location>
        <begin position="387"/>
        <end position="412"/>
    </location>
</feature>
<feature type="region of interest" description="Disordered" evidence="8">
    <location>
        <begin position="1"/>
        <end position="78"/>
    </location>
</feature>
<keyword evidence="3" id="KW-1003">Cell membrane</keyword>
<comment type="subcellular location">
    <subcellularLocation>
        <location evidence="1">Cell membrane</location>
        <topology evidence="1">Multi-pass membrane protein</topology>
    </subcellularLocation>
    <subcellularLocation>
        <location evidence="7">Membrane</location>
        <topology evidence="7">Multi-pass membrane protein</topology>
    </subcellularLocation>
</comment>
<feature type="compositionally biased region" description="Polar residues" evidence="8">
    <location>
        <begin position="33"/>
        <end position="54"/>
    </location>
</feature>
<comment type="similarity">
    <text evidence="7">Belongs to the dicarboxylate/amino acid:cation symporter (DAACS) (TC 2.A.23) family.</text>
</comment>
<evidence type="ECO:0000256" key="7">
    <source>
        <dbReference type="RuleBase" id="RU361216"/>
    </source>
</evidence>
<dbReference type="PANTHER" id="PTHR42865:SF7">
    <property type="entry name" value="PROTON_GLUTAMATE-ASPARTATE SYMPORTER"/>
    <property type="match status" value="1"/>
</dbReference>
<dbReference type="OrthoDB" id="5877963at2759"/>
<evidence type="ECO:0000313" key="10">
    <source>
        <dbReference type="Proteomes" id="UP000053237"/>
    </source>
</evidence>
<dbReference type="Gene3D" id="1.10.3860.10">
    <property type="entry name" value="Sodium:dicarboxylate symporter"/>
    <property type="match status" value="1"/>
</dbReference>
<evidence type="ECO:0000256" key="8">
    <source>
        <dbReference type="SAM" id="MobiDB-lite"/>
    </source>
</evidence>
<dbReference type="InParanoid" id="A0A024G1T4"/>
<evidence type="ECO:0000256" key="2">
    <source>
        <dbReference type="ARBA" id="ARBA00022448"/>
    </source>
</evidence>
<feature type="transmembrane region" description="Helical" evidence="7">
    <location>
        <begin position="116"/>
        <end position="136"/>
    </location>
</feature>
<feature type="transmembrane region" description="Helical" evidence="7">
    <location>
        <begin position="156"/>
        <end position="179"/>
    </location>
</feature>
<evidence type="ECO:0000313" key="9">
    <source>
        <dbReference type="EMBL" id="CCI40620.1"/>
    </source>
</evidence>
<dbReference type="AlphaFoldDB" id="A0A024G1T4"/>
<sequence length="596" mass="64848">MEEQPKRKAFILFDGDLPRPLESQNDADRCVQENLSSSSRNNYRTDFTSINTNSFRRRSASKNESNQRQTASYDEEGSITAESVQMSSLSMYKQSQPNVGTTPLNQSPPFITTRNGLSWILAASLAGLCIGISMYYLNVPPSATKWIKLPGTLYTRATQCIVMPLVFVNLIVSVSDMVLLGRAKAVAWRLLAFTIFFTLIGVLEGIGLAHLVRYALSLHQLTHMSNKEALFSIQCSNGKYLEASVNGMVTCTASSVNSRSTFGVDDINGALERDADSFVAIGSTTTSLIELLSKFVPSNIIGALVDNSLLSIVTFAVACGITVARSFHGPVQFNPLLEFLRELNGSLITMNNLIVRMAPLAVFTLLTDTFGSGLKEHIRISPAIIPALALPGIFALGVVVHIFIILPIFLLVLTNGKPFSYIRYLFPAFIYSFGSASSGASLPVCIQCIKSSRQVAEPIVDFVMACATALHKNGTAIYLPLMIYFMVDLSGLSSDLKIGRVLILILACILGSIGASPIPGGNLVMLLSIWKICIPDHDLPDIYLFLTVIDVLMDRIATVANINGGAILCRIISEQVEESITDEILRGYDATHYANI</sequence>
<keyword evidence="2 7" id="KW-0813">Transport</keyword>
<evidence type="ECO:0000256" key="3">
    <source>
        <dbReference type="ARBA" id="ARBA00022475"/>
    </source>
</evidence>
<keyword evidence="7" id="KW-0769">Symport</keyword>
<keyword evidence="6 7" id="KW-0472">Membrane</keyword>
<dbReference type="InterPro" id="IPR036458">
    <property type="entry name" value="Na:dicarbo_symporter_sf"/>
</dbReference>
<dbReference type="EMBL" id="CAIX01000010">
    <property type="protein sequence ID" value="CCI40620.1"/>
    <property type="molecule type" value="Genomic_DNA"/>
</dbReference>
<dbReference type="InterPro" id="IPR001991">
    <property type="entry name" value="Na-dicarboxylate_symporter"/>
</dbReference>
<keyword evidence="10" id="KW-1185">Reference proteome</keyword>
<evidence type="ECO:0000256" key="4">
    <source>
        <dbReference type="ARBA" id="ARBA00022692"/>
    </source>
</evidence>
<dbReference type="GO" id="GO:0015293">
    <property type="term" value="F:symporter activity"/>
    <property type="evidence" value="ECO:0007669"/>
    <property type="project" value="UniProtKB-UniRule"/>
</dbReference>
<dbReference type="PANTHER" id="PTHR42865">
    <property type="entry name" value="PROTON/GLUTAMATE-ASPARTATE SYMPORTER"/>
    <property type="match status" value="1"/>
</dbReference>
<feature type="transmembrane region" description="Helical" evidence="7">
    <location>
        <begin position="458"/>
        <end position="486"/>
    </location>
</feature>
<dbReference type="STRING" id="65357.A0A024G1T4"/>
<feature type="transmembrane region" description="Helical" evidence="7">
    <location>
        <begin position="424"/>
        <end position="446"/>
    </location>
</feature>
<reference evidence="9 10" key="1">
    <citation type="submission" date="2012-05" db="EMBL/GenBank/DDBJ databases">
        <title>Recombination and specialization in a pathogen metapopulation.</title>
        <authorList>
            <person name="Gardiner A."/>
            <person name="Kemen E."/>
            <person name="Schultz-Larsen T."/>
            <person name="MacLean D."/>
            <person name="Van Oosterhout C."/>
            <person name="Jones J.D.G."/>
        </authorList>
    </citation>
    <scope>NUCLEOTIDE SEQUENCE [LARGE SCALE GENOMIC DNA]</scope>
    <source>
        <strain evidence="9 10">Ac Nc2</strain>
    </source>
</reference>
<dbReference type="SUPFAM" id="SSF118215">
    <property type="entry name" value="Proton glutamate symport protein"/>
    <property type="match status" value="1"/>
</dbReference>
<organism evidence="9 10">
    <name type="scientific">Albugo candida</name>
    <dbReference type="NCBI Taxonomy" id="65357"/>
    <lineage>
        <taxon>Eukaryota</taxon>
        <taxon>Sar</taxon>
        <taxon>Stramenopiles</taxon>
        <taxon>Oomycota</taxon>
        <taxon>Peronosporomycetes</taxon>
        <taxon>Albuginales</taxon>
        <taxon>Albuginaceae</taxon>
        <taxon>Albugo</taxon>
    </lineage>
</organism>
<evidence type="ECO:0000256" key="6">
    <source>
        <dbReference type="ARBA" id="ARBA00023136"/>
    </source>
</evidence>
<dbReference type="Proteomes" id="UP000053237">
    <property type="component" value="Unassembled WGS sequence"/>
</dbReference>
<feature type="transmembrane region" description="Helical" evidence="7">
    <location>
        <begin position="347"/>
        <end position="366"/>
    </location>
</feature>
<protein>
    <recommendedName>
        <fullName evidence="7">Amino acid transporter</fullName>
    </recommendedName>
</protein>
<comment type="caution">
    <text evidence="9">The sequence shown here is derived from an EMBL/GenBank/DDBJ whole genome shotgun (WGS) entry which is preliminary data.</text>
</comment>
<evidence type="ECO:0000256" key="1">
    <source>
        <dbReference type="ARBA" id="ARBA00004651"/>
    </source>
</evidence>
<feature type="compositionally biased region" description="Polar residues" evidence="8">
    <location>
        <begin position="62"/>
        <end position="72"/>
    </location>
</feature>
<dbReference type="Pfam" id="PF00375">
    <property type="entry name" value="SDF"/>
    <property type="match status" value="1"/>
</dbReference>
<feature type="transmembrane region" description="Helical" evidence="7">
    <location>
        <begin position="498"/>
        <end position="518"/>
    </location>
</feature>
<gene>
    <name evidence="9" type="ORF">BN9_014040</name>
</gene>
<feature type="transmembrane region" description="Helical" evidence="7">
    <location>
        <begin position="191"/>
        <end position="216"/>
    </location>
</feature>